<dbReference type="Proteomes" id="UP001589609">
    <property type="component" value="Unassembled WGS sequence"/>
</dbReference>
<dbReference type="EMBL" id="JBHMAF010000051">
    <property type="protein sequence ID" value="MFB9759008.1"/>
    <property type="molecule type" value="Genomic_DNA"/>
</dbReference>
<reference evidence="3 4" key="1">
    <citation type="submission" date="2024-09" db="EMBL/GenBank/DDBJ databases">
        <authorList>
            <person name="Sun Q."/>
            <person name="Mori K."/>
        </authorList>
    </citation>
    <scope>NUCLEOTIDE SEQUENCE [LARGE SCALE GENOMIC DNA]</scope>
    <source>
        <strain evidence="3 4">JCM 11201</strain>
    </source>
</reference>
<evidence type="ECO:0000313" key="4">
    <source>
        <dbReference type="Proteomes" id="UP001589609"/>
    </source>
</evidence>
<dbReference type="PANTHER" id="PTHR37806">
    <property type="entry name" value="LMO0724 PROTEIN"/>
    <property type="match status" value="1"/>
</dbReference>
<name>A0ABV5WFK3_9BACI</name>
<organism evidence="3 4">
    <name type="scientific">Ectobacillus funiculus</name>
    <dbReference type="NCBI Taxonomy" id="137993"/>
    <lineage>
        <taxon>Bacteria</taxon>
        <taxon>Bacillati</taxon>
        <taxon>Bacillota</taxon>
        <taxon>Bacilli</taxon>
        <taxon>Bacillales</taxon>
        <taxon>Bacillaceae</taxon>
        <taxon>Ectobacillus</taxon>
    </lineage>
</organism>
<proteinExistence type="predicted"/>
<dbReference type="InterPro" id="IPR039563">
    <property type="entry name" value="Peptidase_C39_single_dom"/>
</dbReference>
<feature type="domain" description="Peptidase C39-like" evidence="2">
    <location>
        <begin position="55"/>
        <end position="214"/>
    </location>
</feature>
<protein>
    <submittedName>
        <fullName evidence="3">C39 family peptidase</fullName>
    </submittedName>
</protein>
<dbReference type="CDD" id="cd02549">
    <property type="entry name" value="Peptidase_C39A"/>
    <property type="match status" value="1"/>
</dbReference>
<feature type="compositionally biased region" description="Low complexity" evidence="1">
    <location>
        <begin position="32"/>
        <end position="42"/>
    </location>
</feature>
<dbReference type="InterPro" id="IPR016997">
    <property type="entry name" value="UCP032442"/>
</dbReference>
<keyword evidence="4" id="KW-1185">Reference proteome</keyword>
<evidence type="ECO:0000259" key="2">
    <source>
        <dbReference type="Pfam" id="PF13529"/>
    </source>
</evidence>
<dbReference type="PANTHER" id="PTHR37806:SF1">
    <property type="entry name" value="PEPTIDASE C39-LIKE DOMAIN-CONTAINING PROTEIN"/>
    <property type="match status" value="1"/>
</dbReference>
<dbReference type="RefSeq" id="WP_379949294.1">
    <property type="nucleotide sequence ID" value="NZ_JBHMAF010000051.1"/>
</dbReference>
<dbReference type="Pfam" id="PF13529">
    <property type="entry name" value="Peptidase_C39_2"/>
    <property type="match status" value="1"/>
</dbReference>
<dbReference type="Gene3D" id="3.90.70.10">
    <property type="entry name" value="Cysteine proteinases"/>
    <property type="match status" value="1"/>
</dbReference>
<feature type="region of interest" description="Disordered" evidence="1">
    <location>
        <begin position="26"/>
        <end position="45"/>
    </location>
</feature>
<evidence type="ECO:0000313" key="3">
    <source>
        <dbReference type="EMBL" id="MFB9759008.1"/>
    </source>
</evidence>
<sequence>MFKLACMLGTTILFIIPSSQNFLEHHKHSGETSTQQTTLTSSPEPKKEDKAFIANVPFFQQLPELKRGCEVTSLAMMLRYAGASVDKMTLASEISYVPFHQNGVYGDPNEGFVGDMSAKFKPGYGVYHKPILKLARKYFPERALDLTGQNIQDIYTLVRLGSPVWVITNVTFKPLDESKFETWKTNSRELKITYYEHSAVIVGYDKDFVYVNDPLATQPNTAVPRTDFEAAWEQMGKQAIALVPK</sequence>
<accession>A0ABV5WFK3</accession>
<dbReference type="InterPro" id="IPR039564">
    <property type="entry name" value="Peptidase_C39-like"/>
</dbReference>
<comment type="caution">
    <text evidence="3">The sequence shown here is derived from an EMBL/GenBank/DDBJ whole genome shotgun (WGS) entry which is preliminary data.</text>
</comment>
<dbReference type="PIRSF" id="PIRSF032442">
    <property type="entry name" value="UCP032442"/>
    <property type="match status" value="1"/>
</dbReference>
<evidence type="ECO:0000256" key="1">
    <source>
        <dbReference type="SAM" id="MobiDB-lite"/>
    </source>
</evidence>
<gene>
    <name evidence="3" type="ORF">ACFFMS_11100</name>
</gene>